<keyword evidence="11" id="KW-1185">Reference proteome</keyword>
<evidence type="ECO:0000256" key="5">
    <source>
        <dbReference type="ARBA" id="ARBA00023242"/>
    </source>
</evidence>
<evidence type="ECO:0000256" key="8">
    <source>
        <dbReference type="SAM" id="MobiDB-lite"/>
    </source>
</evidence>
<comment type="similarity">
    <text evidence="2">Belongs to the WD repeat DCAF13/WDSOF1 family.</text>
</comment>
<dbReference type="FunCoup" id="A0A078ADV6">
    <property type="interactions" value="698"/>
</dbReference>
<feature type="repeat" description="WD" evidence="7">
    <location>
        <begin position="295"/>
        <end position="336"/>
    </location>
</feature>
<evidence type="ECO:0000256" key="7">
    <source>
        <dbReference type="PROSITE-ProRule" id="PRU00221"/>
    </source>
</evidence>
<dbReference type="InterPro" id="IPR015943">
    <property type="entry name" value="WD40/YVTN_repeat-like_dom_sf"/>
</dbReference>
<dbReference type="InterPro" id="IPR001680">
    <property type="entry name" value="WD40_rpt"/>
</dbReference>
<feature type="repeat" description="WD" evidence="7">
    <location>
        <begin position="107"/>
        <end position="146"/>
    </location>
</feature>
<dbReference type="InterPro" id="IPR051733">
    <property type="entry name" value="WD_repeat_DCAF13/WDSOF1"/>
</dbReference>
<evidence type="ECO:0000256" key="2">
    <source>
        <dbReference type="ARBA" id="ARBA00005649"/>
    </source>
</evidence>
<feature type="domain" description="Sof1-like protein" evidence="9">
    <location>
        <begin position="372"/>
        <end position="456"/>
    </location>
</feature>
<evidence type="ECO:0000256" key="4">
    <source>
        <dbReference type="ARBA" id="ARBA00022737"/>
    </source>
</evidence>
<dbReference type="OMA" id="EDHNAYI"/>
<dbReference type="PROSITE" id="PS50082">
    <property type="entry name" value="WD_REPEATS_2"/>
    <property type="match status" value="3"/>
</dbReference>
<feature type="compositionally biased region" description="Basic and acidic residues" evidence="8">
    <location>
        <begin position="451"/>
        <end position="462"/>
    </location>
</feature>
<dbReference type="InterPro" id="IPR036322">
    <property type="entry name" value="WD40_repeat_dom_sf"/>
</dbReference>
<dbReference type="SMART" id="SM00320">
    <property type="entry name" value="WD40"/>
    <property type="match status" value="7"/>
</dbReference>
<proteinExistence type="inferred from homology"/>
<feature type="repeat" description="WD" evidence="7">
    <location>
        <begin position="338"/>
        <end position="370"/>
    </location>
</feature>
<protein>
    <submittedName>
        <fullName evidence="10">Ddb1-and cul4-associated factor 13</fullName>
    </submittedName>
</protein>
<gene>
    <name evidence="10" type="primary">Contig12441.g13280</name>
    <name evidence="10" type="ORF">STYLEM_9030</name>
</gene>
<evidence type="ECO:0000313" key="10">
    <source>
        <dbReference type="EMBL" id="CDW80036.1"/>
    </source>
</evidence>
<dbReference type="GO" id="GO:0032040">
    <property type="term" value="C:small-subunit processome"/>
    <property type="evidence" value="ECO:0007669"/>
    <property type="project" value="TreeGrafter"/>
</dbReference>
<dbReference type="Gene3D" id="2.130.10.10">
    <property type="entry name" value="YVTN repeat-like/Quinoprotein amine dehydrogenase"/>
    <property type="match status" value="2"/>
</dbReference>
<dbReference type="OrthoDB" id="10249065at2759"/>
<dbReference type="Proteomes" id="UP000039865">
    <property type="component" value="Unassembled WGS sequence"/>
</dbReference>
<evidence type="ECO:0000259" key="9">
    <source>
        <dbReference type="Pfam" id="PF04158"/>
    </source>
</evidence>
<dbReference type="GO" id="GO:0000462">
    <property type="term" value="P:maturation of SSU-rRNA from tricistronic rRNA transcript (SSU-rRNA, 5.8S rRNA, LSU-rRNA)"/>
    <property type="evidence" value="ECO:0007669"/>
    <property type="project" value="TreeGrafter"/>
</dbReference>
<dbReference type="Pfam" id="PF00400">
    <property type="entry name" value="WD40"/>
    <property type="match status" value="4"/>
</dbReference>
<organism evidence="10 11">
    <name type="scientific">Stylonychia lemnae</name>
    <name type="common">Ciliate</name>
    <dbReference type="NCBI Taxonomy" id="5949"/>
    <lineage>
        <taxon>Eukaryota</taxon>
        <taxon>Sar</taxon>
        <taxon>Alveolata</taxon>
        <taxon>Ciliophora</taxon>
        <taxon>Intramacronucleata</taxon>
        <taxon>Spirotrichea</taxon>
        <taxon>Stichotrichia</taxon>
        <taxon>Sporadotrichida</taxon>
        <taxon>Oxytrichidae</taxon>
        <taxon>Stylonychinae</taxon>
        <taxon>Stylonychia</taxon>
    </lineage>
</organism>
<name>A0A078ADV6_STYLE</name>
<accession>A0A078ADV6</accession>
<dbReference type="PANTHER" id="PTHR22851">
    <property type="entry name" value="U3 SMALL NUCLEOLAR RNA U3 SNORNA ASSOCIATED PROTEIN"/>
    <property type="match status" value="1"/>
</dbReference>
<evidence type="ECO:0000313" key="11">
    <source>
        <dbReference type="Proteomes" id="UP000039865"/>
    </source>
</evidence>
<comment type="subcellular location">
    <subcellularLocation>
        <location evidence="1">Nucleus</location>
        <location evidence="1">Nucleolus</location>
    </subcellularLocation>
</comment>
<dbReference type="AlphaFoldDB" id="A0A078ADV6"/>
<evidence type="ECO:0000256" key="6">
    <source>
        <dbReference type="ARBA" id="ARBA00023274"/>
    </source>
</evidence>
<evidence type="ECO:0000256" key="1">
    <source>
        <dbReference type="ARBA" id="ARBA00004604"/>
    </source>
</evidence>
<dbReference type="Pfam" id="PF04158">
    <property type="entry name" value="Sof1"/>
    <property type="match status" value="1"/>
</dbReference>
<dbReference type="PANTHER" id="PTHR22851:SF0">
    <property type="entry name" value="DDB1- AND CUL4-ASSOCIATED FACTOR 13"/>
    <property type="match status" value="1"/>
</dbReference>
<reference evidence="10 11" key="1">
    <citation type="submission" date="2014-06" db="EMBL/GenBank/DDBJ databases">
        <authorList>
            <person name="Swart Estienne"/>
        </authorList>
    </citation>
    <scope>NUCLEOTIDE SEQUENCE [LARGE SCALE GENOMIC DNA]</scope>
    <source>
        <strain evidence="10 11">130c</strain>
    </source>
</reference>
<keyword evidence="6" id="KW-0687">Ribonucleoprotein</keyword>
<evidence type="ECO:0000256" key="3">
    <source>
        <dbReference type="ARBA" id="ARBA00022574"/>
    </source>
</evidence>
<sequence length="462" mass="53703">MVKVKTICRNEKEYQKQTNNDLLKVYRNPTKAILHPFQKAREYQRAMNAAKLEKIFAKPFIEAMNDHSDGVTVLAKNRYNLVDVISGSADGEIIYWNMGERKSKFIINAHHNFVRGLSFANNKALSADSIFVSSGDDKKVQIWSLQGIKAQYEKNEGLKGFKNYTPRASFLSKHLLHNIDHSYDQNLFATSGSVVQIWSYERSTPLQTFEWGVDTVTKVKFNPSETNIIASVALDRSIVLYDIRGNTALEKIAMKNRCSALCWNPYEPMNFVVGNENSNVYTFDMRKLESAKMIHKDHIQAVLDIDFAPTGREFVTASFDKTIRIFPYNDGRSREVYHTKRMQQVNAILYSMDNNFIISGSEDTNIRIWKSHAADPMKPMLPREKEKLAYNEKLKKKYKYNHEVKRILRHRHLPKFIVKKKKVKQIQKISKHKKIENIRKNNRLTDAPYIPDRKKDLDTVQD</sequence>
<dbReference type="EMBL" id="CCKQ01008577">
    <property type="protein sequence ID" value="CDW80036.1"/>
    <property type="molecule type" value="Genomic_DNA"/>
</dbReference>
<dbReference type="PROSITE" id="PS50294">
    <property type="entry name" value="WD_REPEATS_REGION"/>
    <property type="match status" value="1"/>
</dbReference>
<dbReference type="InterPro" id="IPR007287">
    <property type="entry name" value="Sof1"/>
</dbReference>
<dbReference type="SUPFAM" id="SSF50978">
    <property type="entry name" value="WD40 repeat-like"/>
    <property type="match status" value="1"/>
</dbReference>
<keyword evidence="5" id="KW-0539">Nucleus</keyword>
<feature type="region of interest" description="Disordered" evidence="8">
    <location>
        <begin position="438"/>
        <end position="462"/>
    </location>
</feature>
<keyword evidence="4" id="KW-0677">Repeat</keyword>
<dbReference type="InParanoid" id="A0A078ADV6"/>
<keyword evidence="3 7" id="KW-0853">WD repeat</keyword>